<feature type="region of interest" description="Disordered" evidence="16">
    <location>
        <begin position="1"/>
        <end position="96"/>
    </location>
</feature>
<dbReference type="InterPro" id="IPR000903">
    <property type="entry name" value="NMT"/>
</dbReference>
<dbReference type="InterPro" id="IPR022676">
    <property type="entry name" value="NMT_N"/>
</dbReference>
<reference evidence="19 20" key="1">
    <citation type="journal article" date="2020" name="Genomics">
        <title>Complete, high-quality genomes from long-read metagenomic sequencing of two wolf lichen thalli reveals enigmatic genome architecture.</title>
        <authorList>
            <person name="McKenzie S.K."/>
            <person name="Walston R.F."/>
            <person name="Allen J.L."/>
        </authorList>
    </citation>
    <scope>NUCLEOTIDE SEQUENCE [LARGE SCALE GENOMIC DNA]</scope>
    <source>
        <strain evidence="19">WasteWater1</strain>
    </source>
</reference>
<dbReference type="InterPro" id="IPR016068">
    <property type="entry name" value="Translin_N"/>
</dbReference>
<feature type="compositionally biased region" description="Basic residues" evidence="16">
    <location>
        <begin position="53"/>
        <end position="63"/>
    </location>
</feature>
<evidence type="ECO:0000256" key="6">
    <source>
        <dbReference type="ARBA" id="ARBA00011245"/>
    </source>
</evidence>
<comment type="subcellular location">
    <subcellularLocation>
        <location evidence="3">Cytoplasm</location>
    </subcellularLocation>
    <subcellularLocation>
        <location evidence="2">Nucleus</location>
    </subcellularLocation>
</comment>
<feature type="domain" description="Glycylpeptide N-tetradecanoyltransferase N-terminal" evidence="17">
    <location>
        <begin position="171"/>
        <end position="325"/>
    </location>
</feature>
<evidence type="ECO:0000313" key="19">
    <source>
        <dbReference type="EMBL" id="KAF6226916.1"/>
    </source>
</evidence>
<evidence type="ECO:0000256" key="5">
    <source>
        <dbReference type="ARBA" id="ARBA00009469"/>
    </source>
</evidence>
<comment type="function">
    <text evidence="1 14">Adds a myristoyl group to the N-terminal glycine residue of certain cellular proteins.</text>
</comment>
<evidence type="ECO:0000256" key="8">
    <source>
        <dbReference type="ARBA" id="ARBA00022240"/>
    </source>
</evidence>
<evidence type="ECO:0000256" key="10">
    <source>
        <dbReference type="ARBA" id="ARBA00022679"/>
    </source>
</evidence>
<feature type="compositionally biased region" description="Basic and acidic residues" evidence="16">
    <location>
        <begin position="1"/>
        <end position="20"/>
    </location>
</feature>
<dbReference type="InterPro" id="IPR022677">
    <property type="entry name" value="NMT_C"/>
</dbReference>
<dbReference type="GO" id="GO:0043565">
    <property type="term" value="F:sequence-specific DNA binding"/>
    <property type="evidence" value="ECO:0007669"/>
    <property type="project" value="InterPro"/>
</dbReference>
<feature type="domain" description="Glycylpeptide N-tetradecanoyltransferase C-terminal" evidence="18">
    <location>
        <begin position="339"/>
        <end position="553"/>
    </location>
</feature>
<evidence type="ECO:0000256" key="14">
    <source>
        <dbReference type="RuleBase" id="RU000586"/>
    </source>
</evidence>
<comment type="similarity">
    <text evidence="4">Belongs to the translin family.</text>
</comment>
<dbReference type="Pfam" id="PF02799">
    <property type="entry name" value="NMT_C"/>
    <property type="match status" value="1"/>
</dbReference>
<dbReference type="GeneID" id="59336754"/>
<gene>
    <name evidence="19" type="ORF">HO133_008357</name>
</gene>
<dbReference type="Gene3D" id="1.20.58.190">
    <property type="entry name" value="Translin, domain 1"/>
    <property type="match status" value="1"/>
</dbReference>
<keyword evidence="12 14" id="KW-0012">Acyltransferase</keyword>
<dbReference type="PANTHER" id="PTHR11377">
    <property type="entry name" value="N-MYRISTOYL TRANSFERASE"/>
    <property type="match status" value="1"/>
</dbReference>
<keyword evidence="9" id="KW-0963">Cytoplasm</keyword>
<dbReference type="FunFam" id="3.40.630.30:FF:000056">
    <property type="entry name" value="Glycylpeptide N-tetradecanoyltransferase"/>
    <property type="match status" value="1"/>
</dbReference>
<keyword evidence="10 14" id="KW-0808">Transferase</keyword>
<dbReference type="PANTHER" id="PTHR11377:SF5">
    <property type="entry name" value="GLYCYLPEPTIDE N-TETRADECANOYLTRANSFERASE"/>
    <property type="match status" value="1"/>
</dbReference>
<dbReference type="FunFam" id="3.40.630.30:FF:000042">
    <property type="entry name" value="Glycylpeptide N-tetradecanoyltransferase"/>
    <property type="match status" value="1"/>
</dbReference>
<dbReference type="Gene3D" id="3.40.630.30">
    <property type="match status" value="2"/>
</dbReference>
<dbReference type="SUPFAM" id="SSF55729">
    <property type="entry name" value="Acyl-CoA N-acyltransferases (Nat)"/>
    <property type="match status" value="2"/>
</dbReference>
<dbReference type="InterPro" id="IPR022678">
    <property type="entry name" value="NMT_CS"/>
</dbReference>
<dbReference type="GO" id="GO:0005634">
    <property type="term" value="C:nucleus"/>
    <property type="evidence" value="ECO:0007669"/>
    <property type="project" value="UniProtKB-SubCell"/>
</dbReference>
<dbReference type="InterPro" id="IPR036081">
    <property type="entry name" value="Translin_sf"/>
</dbReference>
<evidence type="ECO:0000256" key="4">
    <source>
        <dbReference type="ARBA" id="ARBA00005902"/>
    </source>
</evidence>
<evidence type="ECO:0000313" key="20">
    <source>
        <dbReference type="Proteomes" id="UP000593566"/>
    </source>
</evidence>
<protein>
    <recommendedName>
        <fullName evidence="8 14">Glycylpeptide N-tetradecanoyltransferase</fullName>
        <ecNumber evidence="7 14">2.3.1.97</ecNumber>
    </recommendedName>
</protein>
<dbReference type="Pfam" id="PF01997">
    <property type="entry name" value="Translin"/>
    <property type="match status" value="1"/>
</dbReference>
<comment type="similarity">
    <text evidence="5 15">Belongs to the NMT family.</text>
</comment>
<evidence type="ECO:0000256" key="12">
    <source>
        <dbReference type="ARBA" id="ARBA00023315"/>
    </source>
</evidence>
<evidence type="ECO:0000256" key="7">
    <source>
        <dbReference type="ARBA" id="ARBA00012923"/>
    </source>
</evidence>
<dbReference type="GO" id="GO:0005737">
    <property type="term" value="C:cytoplasm"/>
    <property type="evidence" value="ECO:0007669"/>
    <property type="project" value="UniProtKB-SubCell"/>
</dbReference>
<dbReference type="Proteomes" id="UP000593566">
    <property type="component" value="Unassembled WGS sequence"/>
</dbReference>
<proteinExistence type="inferred from homology"/>
<evidence type="ECO:0000256" key="15">
    <source>
        <dbReference type="RuleBase" id="RU004178"/>
    </source>
</evidence>
<dbReference type="SUPFAM" id="SSF74784">
    <property type="entry name" value="Translin"/>
    <property type="match status" value="1"/>
</dbReference>
<dbReference type="InterPro" id="IPR016181">
    <property type="entry name" value="Acyl_CoA_acyltransferase"/>
</dbReference>
<dbReference type="PROSITE" id="PS00975">
    <property type="entry name" value="NMT_1"/>
    <property type="match status" value="1"/>
</dbReference>
<evidence type="ECO:0000259" key="17">
    <source>
        <dbReference type="Pfam" id="PF01233"/>
    </source>
</evidence>
<evidence type="ECO:0000256" key="9">
    <source>
        <dbReference type="ARBA" id="ARBA00022490"/>
    </source>
</evidence>
<evidence type="ECO:0000256" key="16">
    <source>
        <dbReference type="SAM" id="MobiDB-lite"/>
    </source>
</evidence>
<evidence type="ECO:0000256" key="3">
    <source>
        <dbReference type="ARBA" id="ARBA00004496"/>
    </source>
</evidence>
<name>A0A8H6CPF1_9LECA</name>
<dbReference type="AlphaFoldDB" id="A0A8H6CPF1"/>
<dbReference type="EMBL" id="JACCJB010000005">
    <property type="protein sequence ID" value="KAF6226916.1"/>
    <property type="molecule type" value="Genomic_DNA"/>
</dbReference>
<dbReference type="Gene3D" id="1.20.58.200">
    <property type="entry name" value="Translin, domain 2"/>
    <property type="match status" value="1"/>
</dbReference>
<evidence type="ECO:0000256" key="13">
    <source>
        <dbReference type="ARBA" id="ARBA00048276"/>
    </source>
</evidence>
<dbReference type="RefSeq" id="XP_037155225.1">
    <property type="nucleotide sequence ID" value="XM_037299224.1"/>
</dbReference>
<keyword evidence="11" id="KW-0539">Nucleus</keyword>
<comment type="catalytic activity">
    <reaction evidence="13 14">
        <text>N-terminal glycyl-[protein] + tetradecanoyl-CoA = N-tetradecanoylglycyl-[protein] + CoA + H(+)</text>
        <dbReference type="Rhea" id="RHEA:15521"/>
        <dbReference type="Rhea" id="RHEA-COMP:12666"/>
        <dbReference type="Rhea" id="RHEA-COMP:12667"/>
        <dbReference type="ChEBI" id="CHEBI:15378"/>
        <dbReference type="ChEBI" id="CHEBI:57287"/>
        <dbReference type="ChEBI" id="CHEBI:57385"/>
        <dbReference type="ChEBI" id="CHEBI:64723"/>
        <dbReference type="ChEBI" id="CHEBI:133050"/>
        <dbReference type="EC" id="2.3.1.97"/>
    </reaction>
</comment>
<dbReference type="CDD" id="cd14820">
    <property type="entry name" value="TRAX"/>
    <property type="match status" value="1"/>
</dbReference>
<feature type="compositionally biased region" description="Polar residues" evidence="16">
    <location>
        <begin position="21"/>
        <end position="30"/>
    </location>
</feature>
<feature type="compositionally biased region" description="Polar residues" evidence="16">
    <location>
        <begin position="80"/>
        <end position="91"/>
    </location>
</feature>
<sequence>MEESKIVDSKADEEAAKDVIDQSTNVTADQDSAEDVESTDNKDTDVVAAGSAAKKKKSKKIKLKQALGVGKKNDEDEEASGSSSNPASKLTSGMVEQLLEMNPSLKGEVAGMDKEKAAETLKKLDVADLLTGMSVSGKNQKDMASYKFWQTQPVPRFDEAQKVEEGQIKDIDPEKVPKEPPPMLEGFEWVTMNLLDEKELEEVYDLLTGHYVEDDEAMFRFNYSSSFLNWALKSPGWRKEWHVGVRATKSRRLVAFISGVPVSLRVRSNVFKSTEVNFLCIHKKLRSKRLAPVLIQEITRRSYVLGIFQGLYTGGIVLPKPVSSCRYFHRSLDWLKLYEVGFSPLPSNSTKARQITRYHLPSSTSTPGLRPMEKKDVGAVLDLLERYLKRFAMAPIFDREEVEHWLLHDDSAAEQVIWSYVVEEPSTHKITDFFSFYCLESSVIGNQKHDNVRAAYLFYYATETAFAKEEKGLKERMTMLMTDALILAKKFNFDVFNALTLLDNPLFLESLKFGAGDGQLHYYLYNYRTAPISGGVDTKNNVDASRRGGIGVVMSFLPENTPVKNSRLELRSSKIKYALSSPLFEPAMAGIKRPRSDDEMIDPPRPISPFIAMFETFRTELDEHHDRRERIIKASRDITALSKKIVRQLQAPAPPAVAKEVSAYGAKISDLFSSLAPDLRDLNAWRYRAQISSGVQEHVEAVSFRHYLETQRLIPFDDARAQIAGGVVLTEEDYVLGLFDLVGELMRFAITGMATGGALPRGGEGRDILTDLRQMRAAFEGLDGAGGRAGRKMDVMRTCVEKVEGAVYGMIVRGRERPKGWVVDVGEERGGVESC</sequence>
<dbReference type="EC" id="2.3.1.97" evidence="7 14"/>
<accession>A0A8H6CPF1</accession>
<evidence type="ECO:0000259" key="18">
    <source>
        <dbReference type="Pfam" id="PF02799"/>
    </source>
</evidence>
<evidence type="ECO:0000256" key="1">
    <source>
        <dbReference type="ARBA" id="ARBA00003900"/>
    </source>
</evidence>
<evidence type="ECO:0000256" key="2">
    <source>
        <dbReference type="ARBA" id="ARBA00004123"/>
    </source>
</evidence>
<comment type="subunit">
    <text evidence="6">Monomer.</text>
</comment>
<dbReference type="InterPro" id="IPR016069">
    <property type="entry name" value="Translin_C"/>
</dbReference>
<dbReference type="GO" id="GO:0004379">
    <property type="term" value="F:glycylpeptide N-tetradecanoyltransferase activity"/>
    <property type="evidence" value="ECO:0007669"/>
    <property type="project" value="UniProtKB-EC"/>
</dbReference>
<organism evidence="19 20">
    <name type="scientific">Letharia lupina</name>
    <dbReference type="NCBI Taxonomy" id="560253"/>
    <lineage>
        <taxon>Eukaryota</taxon>
        <taxon>Fungi</taxon>
        <taxon>Dikarya</taxon>
        <taxon>Ascomycota</taxon>
        <taxon>Pezizomycotina</taxon>
        <taxon>Lecanoromycetes</taxon>
        <taxon>OSLEUM clade</taxon>
        <taxon>Lecanoromycetidae</taxon>
        <taxon>Lecanorales</taxon>
        <taxon>Lecanorineae</taxon>
        <taxon>Parmeliaceae</taxon>
        <taxon>Letharia</taxon>
    </lineage>
</organism>
<dbReference type="Pfam" id="PF01233">
    <property type="entry name" value="NMT"/>
    <property type="match status" value="1"/>
</dbReference>
<keyword evidence="20" id="KW-1185">Reference proteome</keyword>
<evidence type="ECO:0000256" key="11">
    <source>
        <dbReference type="ARBA" id="ARBA00023242"/>
    </source>
</evidence>
<dbReference type="PROSITE" id="PS00976">
    <property type="entry name" value="NMT_2"/>
    <property type="match status" value="1"/>
</dbReference>
<comment type="caution">
    <text evidence="19">The sequence shown here is derived from an EMBL/GenBank/DDBJ whole genome shotgun (WGS) entry which is preliminary data.</text>
</comment>
<dbReference type="InterPro" id="IPR002848">
    <property type="entry name" value="Translin_fam"/>
</dbReference>